<comment type="caution">
    <text evidence="6">The sequence shown here is derived from an EMBL/GenBank/DDBJ whole genome shotgun (WGS) entry which is preliminary data.</text>
</comment>
<reference evidence="6" key="1">
    <citation type="submission" date="2021-06" db="EMBL/GenBank/DDBJ databases">
        <authorList>
            <person name="Hodson N. C."/>
            <person name="Mongue J. A."/>
            <person name="Jaron S. K."/>
        </authorList>
    </citation>
    <scope>NUCLEOTIDE SEQUENCE</scope>
</reference>
<comment type="subcellular location">
    <subcellularLocation>
        <location evidence="4">Membrane</location>
        <topology evidence="4">Multi-pass membrane protein</topology>
    </subcellularLocation>
</comment>
<dbReference type="PANTHER" id="PTHR12483">
    <property type="entry name" value="SOLUTE CARRIER FAMILY 31 COPPER TRANSPORTERS"/>
    <property type="match status" value="1"/>
</dbReference>
<keyword evidence="1 4" id="KW-0812">Transmembrane</keyword>
<keyword evidence="4" id="KW-0186">Copper</keyword>
<feature type="transmembrane region" description="Helical" evidence="4">
    <location>
        <begin position="16"/>
        <end position="35"/>
    </location>
</feature>
<keyword evidence="3 4" id="KW-0472">Membrane</keyword>
<evidence type="ECO:0000256" key="3">
    <source>
        <dbReference type="ARBA" id="ARBA00023136"/>
    </source>
</evidence>
<evidence type="ECO:0000256" key="2">
    <source>
        <dbReference type="ARBA" id="ARBA00022989"/>
    </source>
</evidence>
<keyword evidence="4" id="KW-0813">Transport</keyword>
<dbReference type="InterPro" id="IPR007274">
    <property type="entry name" value="Cop_transporter"/>
</dbReference>
<feature type="transmembrane region" description="Helical" evidence="4">
    <location>
        <begin position="242"/>
        <end position="261"/>
    </location>
</feature>
<dbReference type="AlphaFoldDB" id="A0A8J2LRG4"/>
<name>A0A8J2LRG4_9HEXA</name>
<feature type="compositionally biased region" description="Basic residues" evidence="5">
    <location>
        <begin position="141"/>
        <end position="150"/>
    </location>
</feature>
<feature type="region of interest" description="Disordered" evidence="5">
    <location>
        <begin position="141"/>
        <end position="167"/>
    </location>
</feature>
<keyword evidence="4" id="KW-0406">Ion transport</keyword>
<evidence type="ECO:0000313" key="7">
    <source>
        <dbReference type="Proteomes" id="UP000708208"/>
    </source>
</evidence>
<evidence type="ECO:0000313" key="6">
    <source>
        <dbReference type="EMBL" id="CAG7836800.1"/>
    </source>
</evidence>
<protein>
    <recommendedName>
        <fullName evidence="4">Copper transport protein</fullName>
    </recommendedName>
</protein>
<organism evidence="6 7">
    <name type="scientific">Allacma fusca</name>
    <dbReference type="NCBI Taxonomy" id="39272"/>
    <lineage>
        <taxon>Eukaryota</taxon>
        <taxon>Metazoa</taxon>
        <taxon>Ecdysozoa</taxon>
        <taxon>Arthropoda</taxon>
        <taxon>Hexapoda</taxon>
        <taxon>Collembola</taxon>
        <taxon>Symphypleona</taxon>
        <taxon>Sminthuridae</taxon>
        <taxon>Allacma</taxon>
    </lineage>
</organism>
<accession>A0A8J2LRG4</accession>
<keyword evidence="4" id="KW-0187">Copper transport</keyword>
<sequence>MRSVSRFARFRKKQQIALVLLTVVSILSYALIYNLEFNEIDTTEPSELSLIIRSTQVKSPDGEEIKEHFVRMAFFWSGDDLKDFFFKGFDVNAREGLAGVCIGLASSAILFEGLRNLRDYYMKKFIDNRKSQRILNFKRKSSARVKRPRINKSPNAGHPNEEVAGGGGDMGDASASLMRSPEEDDDDYELNQRSGNTFSVADIGKACHKDKCKHFSLLFVSTLLHVIYIWIGYILMLAVMTFNVWILVAIAIGVGIGQFIFGVHKRTEVLLAEDKDIRSPSRNTNGSGDGISPSVTATTDLGVPGQSGDHSRTQPVVAPDLLDVRNDGRYSSAPSSGSDNSNRGRLTTEIIVHPPTCRDSP</sequence>
<evidence type="ECO:0000256" key="5">
    <source>
        <dbReference type="SAM" id="MobiDB-lite"/>
    </source>
</evidence>
<proteinExistence type="inferred from homology"/>
<dbReference type="PANTHER" id="PTHR12483:SF115">
    <property type="entry name" value="COPPER TRANSPORT PROTEIN"/>
    <property type="match status" value="1"/>
</dbReference>
<dbReference type="GO" id="GO:0005375">
    <property type="term" value="F:copper ion transmembrane transporter activity"/>
    <property type="evidence" value="ECO:0007669"/>
    <property type="project" value="UniProtKB-UniRule"/>
</dbReference>
<gene>
    <name evidence="6" type="ORF">AFUS01_LOCUS45998</name>
</gene>
<dbReference type="Pfam" id="PF04145">
    <property type="entry name" value="Ctr"/>
    <property type="match status" value="1"/>
</dbReference>
<evidence type="ECO:0000256" key="1">
    <source>
        <dbReference type="ARBA" id="ARBA00022692"/>
    </source>
</evidence>
<dbReference type="GO" id="GO:0016020">
    <property type="term" value="C:membrane"/>
    <property type="evidence" value="ECO:0007669"/>
    <property type="project" value="UniProtKB-SubCell"/>
</dbReference>
<dbReference type="OrthoDB" id="73901at2759"/>
<evidence type="ECO:0000256" key="4">
    <source>
        <dbReference type="RuleBase" id="RU367022"/>
    </source>
</evidence>
<dbReference type="EMBL" id="CAJVCH010571164">
    <property type="protein sequence ID" value="CAG7836800.1"/>
    <property type="molecule type" value="Genomic_DNA"/>
</dbReference>
<comment type="similarity">
    <text evidence="4">Belongs to the copper transporter (Ctr) (TC 1.A.56) family. SLC31A subfamily.</text>
</comment>
<feature type="transmembrane region" description="Helical" evidence="4">
    <location>
        <begin position="215"/>
        <end position="236"/>
    </location>
</feature>
<keyword evidence="7" id="KW-1185">Reference proteome</keyword>
<keyword evidence="2 4" id="KW-1133">Transmembrane helix</keyword>
<dbReference type="Proteomes" id="UP000708208">
    <property type="component" value="Unassembled WGS sequence"/>
</dbReference>
<feature type="compositionally biased region" description="Low complexity" evidence="5">
    <location>
        <begin position="331"/>
        <end position="341"/>
    </location>
</feature>
<feature type="region of interest" description="Disordered" evidence="5">
    <location>
        <begin position="278"/>
        <end position="361"/>
    </location>
</feature>
<feature type="transmembrane region" description="Helical" evidence="4">
    <location>
        <begin position="96"/>
        <end position="114"/>
    </location>
</feature>
<comment type="caution">
    <text evidence="4">Lacks conserved residue(s) required for the propagation of feature annotation.</text>
</comment>